<keyword evidence="1" id="KW-0472">Membrane</keyword>
<organism evidence="2">
    <name type="scientific">Brassica oleracea</name>
    <name type="common">Wild cabbage</name>
    <dbReference type="NCBI Taxonomy" id="3712"/>
    <lineage>
        <taxon>Eukaryota</taxon>
        <taxon>Viridiplantae</taxon>
        <taxon>Streptophyta</taxon>
        <taxon>Embryophyta</taxon>
        <taxon>Tracheophyta</taxon>
        <taxon>Spermatophyta</taxon>
        <taxon>Magnoliopsida</taxon>
        <taxon>eudicotyledons</taxon>
        <taxon>Gunneridae</taxon>
        <taxon>Pentapetalae</taxon>
        <taxon>rosids</taxon>
        <taxon>malvids</taxon>
        <taxon>Brassicales</taxon>
        <taxon>Brassicaceae</taxon>
        <taxon>Brassiceae</taxon>
        <taxon>Brassica</taxon>
    </lineage>
</organism>
<name>A0A3P6DZG0_BRAOL</name>
<dbReference type="EMBL" id="LR031875">
    <property type="protein sequence ID" value="VDD32418.1"/>
    <property type="molecule type" value="Genomic_DNA"/>
</dbReference>
<keyword evidence="1" id="KW-1133">Transmembrane helix</keyword>
<gene>
    <name evidence="2" type="ORF">BOLC9T57741H</name>
</gene>
<evidence type="ECO:0000313" key="2">
    <source>
        <dbReference type="EMBL" id="VDD32418.1"/>
    </source>
</evidence>
<feature type="transmembrane region" description="Helical" evidence="1">
    <location>
        <begin position="12"/>
        <end position="30"/>
    </location>
</feature>
<sequence length="51" mass="6373">MRLRCEGFQMKVRLNWVFIWLLFSRFLPWYRRGHEVYALHEEVFYIACSCA</sequence>
<evidence type="ECO:0000256" key="1">
    <source>
        <dbReference type="SAM" id="Phobius"/>
    </source>
</evidence>
<keyword evidence="1" id="KW-0812">Transmembrane</keyword>
<proteinExistence type="predicted"/>
<accession>A0A3P6DZG0</accession>
<reference evidence="2" key="1">
    <citation type="submission" date="2018-11" db="EMBL/GenBank/DDBJ databases">
        <authorList>
            <consortium name="Genoscope - CEA"/>
            <person name="William W."/>
        </authorList>
    </citation>
    <scope>NUCLEOTIDE SEQUENCE</scope>
</reference>
<dbReference type="AlphaFoldDB" id="A0A3P6DZG0"/>
<protein>
    <submittedName>
        <fullName evidence="2">Uncharacterized protein</fullName>
    </submittedName>
</protein>